<dbReference type="NCBIfam" id="TIGR01509">
    <property type="entry name" value="HAD-SF-IA-v3"/>
    <property type="match status" value="1"/>
</dbReference>
<dbReference type="InterPro" id="IPR023214">
    <property type="entry name" value="HAD_sf"/>
</dbReference>
<evidence type="ECO:0000313" key="2">
    <source>
        <dbReference type="Proteomes" id="UP000034075"/>
    </source>
</evidence>
<organism evidence="1 2">
    <name type="scientific">candidate division WS6 bacterium GW2011_GWC2_36_7</name>
    <dbReference type="NCBI Taxonomy" id="1619091"/>
    <lineage>
        <taxon>Bacteria</taxon>
        <taxon>Candidatus Dojkabacteria</taxon>
    </lineage>
</organism>
<dbReference type="AlphaFoldDB" id="A0A0G0EVI0"/>
<comment type="caution">
    <text evidence="1">The sequence shown here is derived from an EMBL/GenBank/DDBJ whole genome shotgun (WGS) entry which is preliminary data.</text>
</comment>
<dbReference type="InterPro" id="IPR006439">
    <property type="entry name" value="HAD-SF_hydro_IA"/>
</dbReference>
<protein>
    <submittedName>
        <fullName evidence="1">Haloacid dehalogenase</fullName>
    </submittedName>
</protein>
<name>A0A0G0EVI0_9BACT</name>
<dbReference type="PANTHER" id="PTHR43611">
    <property type="entry name" value="ALPHA-D-GLUCOSE 1-PHOSPHATE PHOSPHATASE"/>
    <property type="match status" value="1"/>
</dbReference>
<accession>A0A0G0EVI0</accession>
<dbReference type="Gene3D" id="3.40.50.1000">
    <property type="entry name" value="HAD superfamily/HAD-like"/>
    <property type="match status" value="1"/>
</dbReference>
<gene>
    <name evidence="1" type="ORF">US24_C0049G0010</name>
</gene>
<dbReference type="EMBL" id="LBSF01000049">
    <property type="protein sequence ID" value="KKQ10948.1"/>
    <property type="molecule type" value="Genomic_DNA"/>
</dbReference>
<proteinExistence type="predicted"/>
<dbReference type="Proteomes" id="UP000034075">
    <property type="component" value="Unassembled WGS sequence"/>
</dbReference>
<dbReference type="InterPro" id="IPR036412">
    <property type="entry name" value="HAD-like_sf"/>
</dbReference>
<evidence type="ECO:0000313" key="1">
    <source>
        <dbReference type="EMBL" id="KKQ10948.1"/>
    </source>
</evidence>
<sequence>MIKSIVFDLNGVILDSSTHRMDEEMVDLLRYLSDTDFKLHLFSNTSKQAINILDAKYDFLKYFHNVILVEDTGLSKPSDASFENLLKVTGEAGEEMVYIDDGEDNLRQAKRYGMIAIPFVDADRLRISLASLDI</sequence>
<dbReference type="SUPFAM" id="SSF56784">
    <property type="entry name" value="HAD-like"/>
    <property type="match status" value="1"/>
</dbReference>
<dbReference type="Pfam" id="PF00702">
    <property type="entry name" value="Hydrolase"/>
    <property type="match status" value="1"/>
</dbReference>
<reference evidence="1 2" key="1">
    <citation type="journal article" date="2015" name="Nature">
        <title>rRNA introns, odd ribosomes, and small enigmatic genomes across a large radiation of phyla.</title>
        <authorList>
            <person name="Brown C.T."/>
            <person name="Hug L.A."/>
            <person name="Thomas B.C."/>
            <person name="Sharon I."/>
            <person name="Castelle C.J."/>
            <person name="Singh A."/>
            <person name="Wilkins M.J."/>
            <person name="Williams K.H."/>
            <person name="Banfield J.F."/>
        </authorList>
    </citation>
    <scope>NUCLEOTIDE SEQUENCE [LARGE SCALE GENOMIC DNA]</scope>
</reference>
<dbReference type="PANTHER" id="PTHR43611:SF3">
    <property type="entry name" value="FLAVIN MONONUCLEOTIDE HYDROLASE 1, CHLOROPLATIC"/>
    <property type="match status" value="1"/>
</dbReference>